<reference evidence="3" key="2">
    <citation type="journal article" date="2017" name="J. Anim. Genet.">
        <title>Multiple reference genome sequences of hot pepper reveal the massive evolution of plant disease resistance genes by retroduplication.</title>
        <authorList>
            <person name="Kim S."/>
            <person name="Park J."/>
            <person name="Yeom S.-I."/>
            <person name="Kim Y.-M."/>
            <person name="Seo E."/>
            <person name="Kim K.-T."/>
            <person name="Kim M.-S."/>
            <person name="Lee J.M."/>
            <person name="Cheong K."/>
            <person name="Shin H.-S."/>
            <person name="Kim S.-B."/>
            <person name="Han K."/>
            <person name="Lee J."/>
            <person name="Park M."/>
            <person name="Lee H.-A."/>
            <person name="Lee H.-Y."/>
            <person name="Lee Y."/>
            <person name="Oh S."/>
            <person name="Lee J.H."/>
            <person name="Choi E."/>
            <person name="Choi E."/>
            <person name="Lee S.E."/>
            <person name="Jeon J."/>
            <person name="Kim H."/>
            <person name="Choi G."/>
            <person name="Song H."/>
            <person name="Lee J."/>
            <person name="Lee S.-C."/>
            <person name="Kwon J.-K."/>
            <person name="Lee H.-Y."/>
            <person name="Koo N."/>
            <person name="Hong Y."/>
            <person name="Kim R.W."/>
            <person name="Kang W.-H."/>
            <person name="Huh J.H."/>
            <person name="Kang B.-C."/>
            <person name="Yang T.-J."/>
            <person name="Lee Y.-H."/>
            <person name="Bennetzen J.L."/>
            <person name="Choi D."/>
        </authorList>
    </citation>
    <scope>NUCLEOTIDE SEQUENCE [LARGE SCALE GENOMIC DNA]</scope>
    <source>
        <strain evidence="3">cv. PBC81</strain>
    </source>
</reference>
<dbReference type="CDD" id="cd22157">
    <property type="entry name" value="F-box_AtFBW1-like"/>
    <property type="match status" value="1"/>
</dbReference>
<proteinExistence type="predicted"/>
<organism evidence="2 3">
    <name type="scientific">Capsicum baccatum</name>
    <name type="common">Peruvian pepper</name>
    <dbReference type="NCBI Taxonomy" id="33114"/>
    <lineage>
        <taxon>Eukaryota</taxon>
        <taxon>Viridiplantae</taxon>
        <taxon>Streptophyta</taxon>
        <taxon>Embryophyta</taxon>
        <taxon>Tracheophyta</taxon>
        <taxon>Spermatophyta</taxon>
        <taxon>Magnoliopsida</taxon>
        <taxon>eudicotyledons</taxon>
        <taxon>Gunneridae</taxon>
        <taxon>Pentapetalae</taxon>
        <taxon>asterids</taxon>
        <taxon>lamiids</taxon>
        <taxon>Solanales</taxon>
        <taxon>Solanaceae</taxon>
        <taxon>Solanoideae</taxon>
        <taxon>Capsiceae</taxon>
        <taxon>Capsicum</taxon>
    </lineage>
</organism>
<keyword evidence="3" id="KW-1185">Reference proteome</keyword>
<dbReference type="InterPro" id="IPR050796">
    <property type="entry name" value="SCF_F-box_component"/>
</dbReference>
<dbReference type="Pfam" id="PF00646">
    <property type="entry name" value="F-box"/>
    <property type="match status" value="1"/>
</dbReference>
<dbReference type="Gene3D" id="1.20.1280.50">
    <property type="match status" value="1"/>
</dbReference>
<gene>
    <name evidence="2" type="ORF">CQW23_22474</name>
</gene>
<dbReference type="InterPro" id="IPR017451">
    <property type="entry name" value="F-box-assoc_interact_dom"/>
</dbReference>
<dbReference type="InterPro" id="IPR036047">
    <property type="entry name" value="F-box-like_dom_sf"/>
</dbReference>
<dbReference type="AlphaFoldDB" id="A0A2G2W109"/>
<comment type="caution">
    <text evidence="2">The sequence shown here is derived from an EMBL/GenBank/DDBJ whole genome shotgun (WGS) entry which is preliminary data.</text>
</comment>
<dbReference type="PROSITE" id="PS50181">
    <property type="entry name" value="FBOX"/>
    <property type="match status" value="1"/>
</dbReference>
<accession>A0A2G2W109</accession>
<dbReference type="SUPFAM" id="SSF81383">
    <property type="entry name" value="F-box domain"/>
    <property type="match status" value="1"/>
</dbReference>
<dbReference type="PANTHER" id="PTHR31672">
    <property type="entry name" value="BNACNNG10540D PROTEIN"/>
    <property type="match status" value="1"/>
</dbReference>
<name>A0A2G2W109_CAPBA</name>
<dbReference type="InterPro" id="IPR001810">
    <property type="entry name" value="F-box_dom"/>
</dbReference>
<dbReference type="NCBIfam" id="TIGR01640">
    <property type="entry name" value="F_box_assoc_1"/>
    <property type="match status" value="1"/>
</dbReference>
<reference evidence="2 3" key="1">
    <citation type="journal article" date="2017" name="Genome Biol.">
        <title>New reference genome sequences of hot pepper reveal the massive evolution of plant disease-resistance genes by retroduplication.</title>
        <authorList>
            <person name="Kim S."/>
            <person name="Park J."/>
            <person name="Yeom S.I."/>
            <person name="Kim Y.M."/>
            <person name="Seo E."/>
            <person name="Kim K.T."/>
            <person name="Kim M.S."/>
            <person name="Lee J.M."/>
            <person name="Cheong K."/>
            <person name="Shin H.S."/>
            <person name="Kim S.B."/>
            <person name="Han K."/>
            <person name="Lee J."/>
            <person name="Park M."/>
            <person name="Lee H.A."/>
            <person name="Lee H.Y."/>
            <person name="Lee Y."/>
            <person name="Oh S."/>
            <person name="Lee J.H."/>
            <person name="Choi E."/>
            <person name="Choi E."/>
            <person name="Lee S.E."/>
            <person name="Jeon J."/>
            <person name="Kim H."/>
            <person name="Choi G."/>
            <person name="Song H."/>
            <person name="Lee J."/>
            <person name="Lee S.C."/>
            <person name="Kwon J.K."/>
            <person name="Lee H.Y."/>
            <person name="Koo N."/>
            <person name="Hong Y."/>
            <person name="Kim R.W."/>
            <person name="Kang W.H."/>
            <person name="Huh J.H."/>
            <person name="Kang B.C."/>
            <person name="Yang T.J."/>
            <person name="Lee Y.H."/>
            <person name="Bennetzen J.L."/>
            <person name="Choi D."/>
        </authorList>
    </citation>
    <scope>NUCLEOTIDE SEQUENCE [LARGE SCALE GENOMIC DNA]</scope>
    <source>
        <strain evidence="3">cv. PBC81</strain>
    </source>
</reference>
<sequence length="244" mass="28139">MPTLPTEVVTEILSRLTVKSLLKFKCVSKSWRALISSPEFVKTHLTVCAHQRVVLSEVRDLFSFRDVQYILKDCSLNSLRNDPVTEALDLYYPMYNPQQNVCIVGSVNGLICLAIRIMTLWNLSMKLFRHLPDSGLRVSGDSSFVYGFGYDEYNDDYKVVCVRHRFLILEDHVVVKIYSLKSNSWSSMDDIPDVVRLIKPCKFVNGKLHWTGVLSWANNIYGGFHKDWNIVSIDLEHEKWGEVE</sequence>
<dbReference type="SMART" id="SM00256">
    <property type="entry name" value="FBOX"/>
    <property type="match status" value="1"/>
</dbReference>
<dbReference type="InterPro" id="IPR006527">
    <property type="entry name" value="F-box-assoc_dom_typ1"/>
</dbReference>
<evidence type="ECO:0000313" key="3">
    <source>
        <dbReference type="Proteomes" id="UP000224567"/>
    </source>
</evidence>
<evidence type="ECO:0000259" key="1">
    <source>
        <dbReference type="PROSITE" id="PS50181"/>
    </source>
</evidence>
<evidence type="ECO:0000313" key="2">
    <source>
        <dbReference type="EMBL" id="PHT38901.1"/>
    </source>
</evidence>
<dbReference type="PANTHER" id="PTHR31672:SF13">
    <property type="entry name" value="F-BOX PROTEIN CPR30-LIKE"/>
    <property type="match status" value="1"/>
</dbReference>
<protein>
    <recommendedName>
        <fullName evidence="1">F-box domain-containing protein</fullName>
    </recommendedName>
</protein>
<dbReference type="Pfam" id="PF07734">
    <property type="entry name" value="FBA_1"/>
    <property type="match status" value="1"/>
</dbReference>
<dbReference type="Proteomes" id="UP000224567">
    <property type="component" value="Unassembled WGS sequence"/>
</dbReference>
<dbReference type="EMBL" id="MLFT02000009">
    <property type="protein sequence ID" value="PHT38901.1"/>
    <property type="molecule type" value="Genomic_DNA"/>
</dbReference>
<dbReference type="STRING" id="33114.A0A2G2W109"/>
<dbReference type="OrthoDB" id="1244201at2759"/>
<feature type="domain" description="F-box" evidence="1">
    <location>
        <begin position="1"/>
        <end position="44"/>
    </location>
</feature>